<keyword evidence="6" id="KW-0285">Flavoprotein</keyword>
<evidence type="ECO:0000256" key="10">
    <source>
        <dbReference type="ARBA" id="ARBA00031155"/>
    </source>
</evidence>
<dbReference type="OrthoDB" id="9778912at2"/>
<dbReference type="AlphaFoldDB" id="A0A2U3AR45"/>
<keyword evidence="13" id="KW-1185">Reference proteome</keyword>
<evidence type="ECO:0000256" key="2">
    <source>
        <dbReference type="ARBA" id="ARBA00003535"/>
    </source>
</evidence>
<keyword evidence="5" id="KW-0216">Detoxification</keyword>
<dbReference type="InterPro" id="IPR004136">
    <property type="entry name" value="NMO"/>
</dbReference>
<dbReference type="InterPro" id="IPR013785">
    <property type="entry name" value="Aldolase_TIM"/>
</dbReference>
<evidence type="ECO:0000313" key="13">
    <source>
        <dbReference type="Proteomes" id="UP000245938"/>
    </source>
</evidence>
<accession>A0A2U3AR45</accession>
<name>A0A2U3AR45_9BACL</name>
<evidence type="ECO:0000313" key="12">
    <source>
        <dbReference type="EMBL" id="PWI27028.1"/>
    </source>
</evidence>
<protein>
    <recommendedName>
        <fullName evidence="4">Probable nitronate monooxygenase</fullName>
    </recommendedName>
    <alternativeName>
        <fullName evidence="10">Propionate 3-nitronate monooxygenase</fullName>
    </alternativeName>
</protein>
<sequence>MSIVEELCMKYPIIQAPMAGITTVDMVVASLDAGILGSIGAGYLSAEKTRDFIRQVKAQTNKPFMINLFAHEIPPVVKHEIAIARQALIDANIDDSVRRDEMKLSNPVFDDQLDIVIEEGVAACSFTFGLPTYSQLQQLKKNNIFTIATATTAEEVCAIDELGIDAICLQGQEAGGHRASFIEPLQYIPLDDLLKQAQAITTKSLIVAGGIATKQQIDHYIEMGVDAVMIGTLLIVSDESSAPSAHKKAILNASKDTTVITNVFSGKAARGISNSFIDKMRMLPTAPFPYQNDMTKGIRARAKAANNADNMSLWAGSSLFLCKGGSVATIIQRLLSE</sequence>
<keyword evidence="8" id="KW-0560">Oxidoreductase</keyword>
<comment type="caution">
    <text evidence="12">The sequence shown here is derived from an EMBL/GenBank/DDBJ whole genome shotgun (WGS) entry which is preliminary data.</text>
</comment>
<evidence type="ECO:0000256" key="4">
    <source>
        <dbReference type="ARBA" id="ARBA00013457"/>
    </source>
</evidence>
<gene>
    <name evidence="12" type="ORF">DEX24_01675</name>
</gene>
<dbReference type="GO" id="GO:0018580">
    <property type="term" value="F:nitronate monooxygenase activity"/>
    <property type="evidence" value="ECO:0007669"/>
    <property type="project" value="InterPro"/>
</dbReference>
<dbReference type="GO" id="GO:0009636">
    <property type="term" value="P:response to toxic substance"/>
    <property type="evidence" value="ECO:0007669"/>
    <property type="project" value="UniProtKB-KW"/>
</dbReference>
<dbReference type="EMBL" id="QFVR01000001">
    <property type="protein sequence ID" value="PWI27028.1"/>
    <property type="molecule type" value="Genomic_DNA"/>
</dbReference>
<proteinExistence type="inferred from homology"/>
<evidence type="ECO:0000256" key="11">
    <source>
        <dbReference type="ARBA" id="ARBA00049401"/>
    </source>
</evidence>
<reference evidence="12 13" key="1">
    <citation type="submission" date="2018-05" db="EMBL/GenBank/DDBJ databases">
        <title>Kurthia sibirica genome sequence.</title>
        <authorList>
            <person name="Maclea K.S."/>
            <person name="Goen A.E."/>
        </authorList>
    </citation>
    <scope>NUCLEOTIDE SEQUENCE [LARGE SCALE GENOMIC DNA]</scope>
    <source>
        <strain evidence="12 13">ATCC 49154</strain>
    </source>
</reference>
<comment type="catalytic activity">
    <reaction evidence="11">
        <text>3 propionate 3-nitronate + 3 O2 + H2O = 3 3-oxopropanoate + 2 nitrate + nitrite + H2O2 + 3 H(+)</text>
        <dbReference type="Rhea" id="RHEA:57332"/>
        <dbReference type="ChEBI" id="CHEBI:15377"/>
        <dbReference type="ChEBI" id="CHEBI:15378"/>
        <dbReference type="ChEBI" id="CHEBI:15379"/>
        <dbReference type="ChEBI" id="CHEBI:16240"/>
        <dbReference type="ChEBI" id="CHEBI:16301"/>
        <dbReference type="ChEBI" id="CHEBI:17632"/>
        <dbReference type="ChEBI" id="CHEBI:33190"/>
        <dbReference type="ChEBI" id="CHEBI:136067"/>
    </reaction>
</comment>
<evidence type="ECO:0000256" key="1">
    <source>
        <dbReference type="ARBA" id="ARBA00001917"/>
    </source>
</evidence>
<dbReference type="RefSeq" id="WP_109304651.1">
    <property type="nucleotide sequence ID" value="NZ_BJUF01000059.1"/>
</dbReference>
<evidence type="ECO:0000256" key="9">
    <source>
        <dbReference type="ARBA" id="ARBA00023033"/>
    </source>
</evidence>
<dbReference type="Pfam" id="PF03060">
    <property type="entry name" value="NMO"/>
    <property type="match status" value="1"/>
</dbReference>
<keyword evidence="9" id="KW-0503">Monooxygenase</keyword>
<dbReference type="GO" id="GO:0051213">
    <property type="term" value="F:dioxygenase activity"/>
    <property type="evidence" value="ECO:0007669"/>
    <property type="project" value="UniProtKB-KW"/>
</dbReference>
<comment type="function">
    <text evidence="2">Nitronate monooxygenase that uses molecular oxygen to catalyze the oxidative denitrification of alkyl nitronates. Acts on propionate 3-nitronate (P3N), the presumed physiological substrate. Probably functions in the detoxification of P3N, a metabolic poison produced by plants and fungi as a defense mechanism.</text>
</comment>
<evidence type="ECO:0000256" key="8">
    <source>
        <dbReference type="ARBA" id="ARBA00023002"/>
    </source>
</evidence>
<keyword evidence="7" id="KW-0288">FMN</keyword>
<evidence type="ECO:0000256" key="5">
    <source>
        <dbReference type="ARBA" id="ARBA00022575"/>
    </source>
</evidence>
<comment type="cofactor">
    <cofactor evidence="1">
        <name>FMN</name>
        <dbReference type="ChEBI" id="CHEBI:58210"/>
    </cofactor>
</comment>
<evidence type="ECO:0000256" key="3">
    <source>
        <dbReference type="ARBA" id="ARBA00009881"/>
    </source>
</evidence>
<organism evidence="12 13">
    <name type="scientific">Kurthia sibirica</name>
    <dbReference type="NCBI Taxonomy" id="202750"/>
    <lineage>
        <taxon>Bacteria</taxon>
        <taxon>Bacillati</taxon>
        <taxon>Bacillota</taxon>
        <taxon>Bacilli</taxon>
        <taxon>Bacillales</taxon>
        <taxon>Caryophanaceae</taxon>
        <taxon>Kurthia</taxon>
    </lineage>
</organism>
<keyword evidence="12" id="KW-0223">Dioxygenase</keyword>
<dbReference type="Gene3D" id="3.20.20.70">
    <property type="entry name" value="Aldolase class I"/>
    <property type="match status" value="1"/>
</dbReference>
<dbReference type="PANTHER" id="PTHR42747:SF3">
    <property type="entry name" value="NITRONATE MONOOXYGENASE-RELATED"/>
    <property type="match status" value="1"/>
</dbReference>
<dbReference type="PANTHER" id="PTHR42747">
    <property type="entry name" value="NITRONATE MONOOXYGENASE-RELATED"/>
    <property type="match status" value="1"/>
</dbReference>
<dbReference type="CDD" id="cd04730">
    <property type="entry name" value="NPD_like"/>
    <property type="match status" value="1"/>
</dbReference>
<comment type="similarity">
    <text evidence="3">Belongs to the nitronate monooxygenase family. NMO class I subfamily.</text>
</comment>
<dbReference type="Proteomes" id="UP000245938">
    <property type="component" value="Unassembled WGS sequence"/>
</dbReference>
<dbReference type="SUPFAM" id="SSF51412">
    <property type="entry name" value="Inosine monophosphate dehydrogenase (IMPDH)"/>
    <property type="match status" value="1"/>
</dbReference>
<evidence type="ECO:0000256" key="6">
    <source>
        <dbReference type="ARBA" id="ARBA00022630"/>
    </source>
</evidence>
<evidence type="ECO:0000256" key="7">
    <source>
        <dbReference type="ARBA" id="ARBA00022643"/>
    </source>
</evidence>